<dbReference type="AlphaFoldDB" id="A0A918UN72"/>
<evidence type="ECO:0000256" key="2">
    <source>
        <dbReference type="ARBA" id="ARBA00023125"/>
    </source>
</evidence>
<reference evidence="5" key="2">
    <citation type="submission" date="2020-09" db="EMBL/GenBank/DDBJ databases">
        <authorList>
            <person name="Sun Q."/>
            <person name="Ohkuma M."/>
        </authorList>
    </citation>
    <scope>NUCLEOTIDE SEQUENCE</scope>
    <source>
        <strain evidence="5">JCM 4815</strain>
    </source>
</reference>
<proteinExistence type="predicted"/>
<comment type="caution">
    <text evidence="5">The sequence shown here is derived from an EMBL/GenBank/DDBJ whole genome shotgun (WGS) entry which is preliminary data.</text>
</comment>
<evidence type="ECO:0000313" key="6">
    <source>
        <dbReference type="Proteomes" id="UP000622166"/>
    </source>
</evidence>
<reference evidence="5" key="1">
    <citation type="journal article" date="2014" name="Int. J. Syst. Evol. Microbiol.">
        <title>Complete genome sequence of Corynebacterium casei LMG S-19264T (=DSM 44701T), isolated from a smear-ripened cheese.</title>
        <authorList>
            <consortium name="US DOE Joint Genome Institute (JGI-PGF)"/>
            <person name="Walter F."/>
            <person name="Albersmeier A."/>
            <person name="Kalinowski J."/>
            <person name="Ruckert C."/>
        </authorList>
    </citation>
    <scope>NUCLEOTIDE SEQUENCE</scope>
    <source>
        <strain evidence="5">JCM 4815</strain>
    </source>
</reference>
<evidence type="ECO:0000256" key="1">
    <source>
        <dbReference type="ARBA" id="ARBA00023015"/>
    </source>
</evidence>
<evidence type="ECO:0000259" key="4">
    <source>
        <dbReference type="PROSITE" id="PS01124"/>
    </source>
</evidence>
<protein>
    <recommendedName>
        <fullName evidence="4">HTH araC/xylS-type domain-containing protein</fullName>
    </recommendedName>
</protein>
<keyword evidence="6" id="KW-1185">Reference proteome</keyword>
<dbReference type="Pfam" id="PF12833">
    <property type="entry name" value="HTH_18"/>
    <property type="match status" value="1"/>
</dbReference>
<dbReference type="InterPro" id="IPR050204">
    <property type="entry name" value="AraC_XylS_family_regulators"/>
</dbReference>
<evidence type="ECO:0000256" key="3">
    <source>
        <dbReference type="ARBA" id="ARBA00023163"/>
    </source>
</evidence>
<evidence type="ECO:0000313" key="5">
    <source>
        <dbReference type="EMBL" id="GGZ22533.1"/>
    </source>
</evidence>
<dbReference type="PANTHER" id="PTHR46796:SF12">
    <property type="entry name" value="HTH-TYPE DNA-BINDING TRANSCRIPTIONAL ACTIVATOR EUTR"/>
    <property type="match status" value="1"/>
</dbReference>
<dbReference type="SUPFAM" id="SSF46689">
    <property type="entry name" value="Homeodomain-like"/>
    <property type="match status" value="1"/>
</dbReference>
<dbReference type="Proteomes" id="UP000622166">
    <property type="component" value="Unassembled WGS sequence"/>
</dbReference>
<keyword evidence="1" id="KW-0805">Transcription regulation</keyword>
<feature type="domain" description="HTH araC/xylS-type" evidence="4">
    <location>
        <begin position="239"/>
        <end position="341"/>
    </location>
</feature>
<dbReference type="Gene3D" id="1.10.10.60">
    <property type="entry name" value="Homeodomain-like"/>
    <property type="match status" value="1"/>
</dbReference>
<organism evidence="5 6">
    <name type="scientific">Streptomyces poonensis</name>
    <dbReference type="NCBI Taxonomy" id="68255"/>
    <lineage>
        <taxon>Bacteria</taxon>
        <taxon>Bacillati</taxon>
        <taxon>Actinomycetota</taxon>
        <taxon>Actinomycetes</taxon>
        <taxon>Kitasatosporales</taxon>
        <taxon>Streptomycetaceae</taxon>
        <taxon>Streptomyces</taxon>
    </lineage>
</organism>
<name>A0A918UN72_9ACTN</name>
<accession>A0A918UN72</accession>
<dbReference type="PANTHER" id="PTHR46796">
    <property type="entry name" value="HTH-TYPE TRANSCRIPTIONAL ACTIVATOR RHAS-RELATED"/>
    <property type="match status" value="1"/>
</dbReference>
<sequence>MEGEAVVVNGPLPDDVLRTVFSTSAAEQYEEIMFSLYGTRIRMRLLPGSRAGSRAGAGTALYHERRLAGELCMDLHAMPTSVSFDVPPLPSLLVSDITTGRVRVDHAHGSGRFSAGDVWVLAQPGLPYLSQAHGVAGRVTVLSPALLRDVAGLDDDHRAPLRLLRSYAPAAPARAALWRATSDHAWHLLDKGAAVSTVLMRDAAVRLLAAVALDAFPSTYTCHDPLRPGPGHAGDATVRRAVDFIHAHADRPLTLSETAAAVRTSSGQLLAAFRRRLGTTPAGYVRRVRLARVHTDLRAADPGTGATVAGIATRWGFRCTDRFETGYRVAFGRSPSRTLYD</sequence>
<dbReference type="SMART" id="SM00342">
    <property type="entry name" value="HTH_ARAC"/>
    <property type="match status" value="1"/>
</dbReference>
<keyword evidence="2" id="KW-0238">DNA-binding</keyword>
<dbReference type="InterPro" id="IPR009057">
    <property type="entry name" value="Homeodomain-like_sf"/>
</dbReference>
<dbReference type="GO" id="GO:0043565">
    <property type="term" value="F:sequence-specific DNA binding"/>
    <property type="evidence" value="ECO:0007669"/>
    <property type="project" value="InterPro"/>
</dbReference>
<keyword evidence="3" id="KW-0804">Transcription</keyword>
<dbReference type="GO" id="GO:0003700">
    <property type="term" value="F:DNA-binding transcription factor activity"/>
    <property type="evidence" value="ECO:0007669"/>
    <property type="project" value="InterPro"/>
</dbReference>
<gene>
    <name evidence="5" type="ORF">GCM10010365_48460</name>
</gene>
<dbReference type="EMBL" id="BMVW01000010">
    <property type="protein sequence ID" value="GGZ22533.1"/>
    <property type="molecule type" value="Genomic_DNA"/>
</dbReference>
<dbReference type="InterPro" id="IPR018060">
    <property type="entry name" value="HTH_AraC"/>
</dbReference>
<dbReference type="PROSITE" id="PS01124">
    <property type="entry name" value="HTH_ARAC_FAMILY_2"/>
    <property type="match status" value="1"/>
</dbReference>